<keyword evidence="1" id="KW-1133">Transmembrane helix</keyword>
<name>A0ABW9YKC3_9GAMM</name>
<proteinExistence type="predicted"/>
<evidence type="ECO:0000313" key="2">
    <source>
        <dbReference type="EMBL" id="NBI54269.1"/>
    </source>
</evidence>
<gene>
    <name evidence="2" type="ORF">EIZ48_17115</name>
</gene>
<keyword evidence="1" id="KW-0812">Transmembrane</keyword>
<accession>A0ABW9YKC3</accession>
<dbReference type="InterPro" id="IPR045644">
    <property type="entry name" value="DUF6404"/>
</dbReference>
<organism evidence="2 3">
    <name type="scientific">Photobacterium alginatilyticum</name>
    <dbReference type="NCBI Taxonomy" id="1775171"/>
    <lineage>
        <taxon>Bacteria</taxon>
        <taxon>Pseudomonadati</taxon>
        <taxon>Pseudomonadota</taxon>
        <taxon>Gammaproteobacteria</taxon>
        <taxon>Vibrionales</taxon>
        <taxon>Vibrionaceae</taxon>
        <taxon>Photobacterium</taxon>
    </lineage>
</organism>
<dbReference type="Pfam" id="PF19942">
    <property type="entry name" value="DUF6404"/>
    <property type="match status" value="1"/>
</dbReference>
<dbReference type="RefSeq" id="WP_160653946.1">
    <property type="nucleotide sequence ID" value="NZ_RSEJ01000018.1"/>
</dbReference>
<protein>
    <submittedName>
        <fullName evidence="2">Uncharacterized protein</fullName>
    </submittedName>
</protein>
<keyword evidence="1" id="KW-0472">Membrane</keyword>
<keyword evidence="3" id="KW-1185">Reference proteome</keyword>
<dbReference type="EMBL" id="RSEJ01000018">
    <property type="protein sequence ID" value="NBI54269.1"/>
    <property type="molecule type" value="Genomic_DNA"/>
</dbReference>
<feature type="transmembrane region" description="Helical" evidence="1">
    <location>
        <begin position="47"/>
        <end position="71"/>
    </location>
</feature>
<reference evidence="2 3" key="1">
    <citation type="journal article" date="2017" name="Int. J. Syst. Evol. Microbiol.">
        <title>Photobacterium alginatilyticum sp. nov., a marine bacterium isolated from bottom seawater.</title>
        <authorList>
            <person name="Wang X."/>
            <person name="Wang Y."/>
            <person name="Yang X."/>
            <person name="Sun H."/>
            <person name="Li B."/>
            <person name="Zhang X.H."/>
        </authorList>
    </citation>
    <scope>NUCLEOTIDE SEQUENCE [LARGE SCALE GENOMIC DNA]</scope>
    <source>
        <strain evidence="2 3">P03D4</strain>
    </source>
</reference>
<feature type="transmembrane region" description="Helical" evidence="1">
    <location>
        <begin position="77"/>
        <end position="94"/>
    </location>
</feature>
<evidence type="ECO:0000313" key="3">
    <source>
        <dbReference type="Proteomes" id="UP000738517"/>
    </source>
</evidence>
<sequence length="118" mass="13906">MEKDEFVQVYLISLGATKDEVKPFPALFYKLTGKKGKPRLFESPMKLFWLETVLGTLSWGFFMWLFVWQFIGLDITQLYAALLFGITTGAILAIKVKRKAKRLKLYQWEKWLKDKDFT</sequence>
<evidence type="ECO:0000256" key="1">
    <source>
        <dbReference type="SAM" id="Phobius"/>
    </source>
</evidence>
<comment type="caution">
    <text evidence="2">The sequence shown here is derived from an EMBL/GenBank/DDBJ whole genome shotgun (WGS) entry which is preliminary data.</text>
</comment>
<dbReference type="Proteomes" id="UP000738517">
    <property type="component" value="Unassembled WGS sequence"/>
</dbReference>